<evidence type="ECO:0000313" key="3">
    <source>
        <dbReference type="EMBL" id="ARP94082.1"/>
    </source>
</evidence>
<dbReference type="Gene3D" id="3.90.850.10">
    <property type="entry name" value="Fumarylacetoacetase-like, C-terminal domain"/>
    <property type="match status" value="1"/>
</dbReference>
<evidence type="ECO:0000313" key="4">
    <source>
        <dbReference type="Proteomes" id="UP000194161"/>
    </source>
</evidence>
<dbReference type="Proteomes" id="UP000194161">
    <property type="component" value="Chromosome"/>
</dbReference>
<sequence>MANCFSSPRVIYGTLLNDRATLTRMAGAFTQQPYKAPPVNPVLYIKPANTYAPPGAQVEVPSDPGVVRIDATLGVVFLCDTRRVEPHSAMSHVAGFVIASDITLPHDDLYRPPLLQRCRDGFCPITPRLLPQPDFEPDTARIDISINGKLAHRRSLEGLHRSIPQLIADVSADMTLSAGDVLLVGAPEGAPLARPGDHVRIDVAGLGSLEHSLVAEGAHA</sequence>
<protein>
    <recommendedName>
        <fullName evidence="2">Fumarylacetoacetase-like C-terminal domain-containing protein</fullName>
    </recommendedName>
</protein>
<dbReference type="PANTHER" id="PTHR11820">
    <property type="entry name" value="ACYLPYRUVASE"/>
    <property type="match status" value="1"/>
</dbReference>
<keyword evidence="1" id="KW-0479">Metal-binding</keyword>
<name>A0A1W6ZA11_9BORD</name>
<dbReference type="GO" id="GO:0046872">
    <property type="term" value="F:metal ion binding"/>
    <property type="evidence" value="ECO:0007669"/>
    <property type="project" value="UniProtKB-KW"/>
</dbReference>
<dbReference type="OrthoDB" id="9805307at2"/>
<evidence type="ECO:0000259" key="2">
    <source>
        <dbReference type="Pfam" id="PF01557"/>
    </source>
</evidence>
<dbReference type="KEGG" id="bgm:CAL15_06615"/>
<dbReference type="InterPro" id="IPR036663">
    <property type="entry name" value="Fumarylacetoacetase_C_sf"/>
</dbReference>
<dbReference type="GO" id="GO:0003824">
    <property type="term" value="F:catalytic activity"/>
    <property type="evidence" value="ECO:0007669"/>
    <property type="project" value="InterPro"/>
</dbReference>
<gene>
    <name evidence="3" type="ORF">CAL15_06615</name>
</gene>
<proteinExistence type="predicted"/>
<reference evidence="3 4" key="1">
    <citation type="submission" date="2017-05" db="EMBL/GenBank/DDBJ databases">
        <title>Complete and WGS of Bordetella genogroups.</title>
        <authorList>
            <person name="Spilker T."/>
            <person name="LiPuma J."/>
        </authorList>
    </citation>
    <scope>NUCLEOTIDE SEQUENCE [LARGE SCALE GENOMIC DNA]</scope>
    <source>
        <strain evidence="3 4">AU7206</strain>
    </source>
</reference>
<feature type="domain" description="Fumarylacetoacetase-like C-terminal" evidence="2">
    <location>
        <begin position="11"/>
        <end position="213"/>
    </location>
</feature>
<dbReference type="AlphaFoldDB" id="A0A1W6ZA11"/>
<dbReference type="SUPFAM" id="SSF56529">
    <property type="entry name" value="FAH"/>
    <property type="match status" value="1"/>
</dbReference>
<dbReference type="Pfam" id="PF01557">
    <property type="entry name" value="FAA_hydrolase"/>
    <property type="match status" value="1"/>
</dbReference>
<evidence type="ECO:0000256" key="1">
    <source>
        <dbReference type="ARBA" id="ARBA00022723"/>
    </source>
</evidence>
<dbReference type="RefSeq" id="WP_086077853.1">
    <property type="nucleotide sequence ID" value="NZ_CP021111.1"/>
</dbReference>
<accession>A0A1W6ZA11</accession>
<organism evidence="3 4">
    <name type="scientific">Bordetella genomosp. 13</name>
    <dbReference type="NCBI Taxonomy" id="463040"/>
    <lineage>
        <taxon>Bacteria</taxon>
        <taxon>Pseudomonadati</taxon>
        <taxon>Pseudomonadota</taxon>
        <taxon>Betaproteobacteria</taxon>
        <taxon>Burkholderiales</taxon>
        <taxon>Alcaligenaceae</taxon>
        <taxon>Bordetella</taxon>
    </lineage>
</organism>
<dbReference type="PANTHER" id="PTHR11820:SF114">
    <property type="entry name" value="4-HYDROXYPHENYLACETATE CATABOLISM PROTEIN"/>
    <property type="match status" value="1"/>
</dbReference>
<dbReference type="STRING" id="463040.CAL15_06615"/>
<dbReference type="EMBL" id="CP021111">
    <property type="protein sequence ID" value="ARP94082.1"/>
    <property type="molecule type" value="Genomic_DNA"/>
</dbReference>
<dbReference type="InterPro" id="IPR011234">
    <property type="entry name" value="Fumarylacetoacetase-like_C"/>
</dbReference>
<keyword evidence="4" id="KW-1185">Reference proteome</keyword>